<dbReference type="EMBL" id="QGKU01000047">
    <property type="protein sequence ID" value="PWR01829.1"/>
    <property type="molecule type" value="Genomic_DNA"/>
</dbReference>
<dbReference type="OrthoDB" id="9810259at2"/>
<dbReference type="NCBIfam" id="TIGR00077">
    <property type="entry name" value="lspA"/>
    <property type="match status" value="1"/>
</dbReference>
<feature type="active site" evidence="9">
    <location>
        <position position="135"/>
    </location>
</feature>
<comment type="caution">
    <text evidence="9">Lacks conserved residue(s) required for the propagation of feature annotation.</text>
</comment>
<proteinExistence type="inferred from homology"/>
<dbReference type="Proteomes" id="UP000245680">
    <property type="component" value="Unassembled WGS sequence"/>
</dbReference>
<evidence type="ECO:0000256" key="2">
    <source>
        <dbReference type="ARBA" id="ARBA00022475"/>
    </source>
</evidence>
<organism evidence="11 12">
    <name type="scientific">Meridianimarinicoccus roseus</name>
    <dbReference type="NCBI Taxonomy" id="2072018"/>
    <lineage>
        <taxon>Bacteria</taxon>
        <taxon>Pseudomonadati</taxon>
        <taxon>Pseudomonadota</taxon>
        <taxon>Alphaproteobacteria</taxon>
        <taxon>Rhodobacterales</taxon>
        <taxon>Paracoccaceae</taxon>
        <taxon>Meridianimarinicoccus</taxon>
    </lineage>
</organism>
<evidence type="ECO:0000256" key="9">
    <source>
        <dbReference type="HAMAP-Rule" id="MF_00161"/>
    </source>
</evidence>
<evidence type="ECO:0000313" key="12">
    <source>
        <dbReference type="Proteomes" id="UP000245680"/>
    </source>
</evidence>
<protein>
    <recommendedName>
        <fullName evidence="9">Lipoprotein signal peptidase</fullName>
        <ecNumber evidence="9">3.4.23.36</ecNumber>
    </recommendedName>
    <alternativeName>
        <fullName evidence="9">Prolipoprotein signal peptidase</fullName>
    </alternativeName>
    <alternativeName>
        <fullName evidence="9">Signal peptidase II</fullName>
        <shortName evidence="9">SPase II</shortName>
    </alternativeName>
</protein>
<keyword evidence="12" id="KW-1185">Reference proteome</keyword>
<comment type="subcellular location">
    <subcellularLocation>
        <location evidence="9">Cell membrane</location>
        <topology evidence="9">Multi-pass membrane protein</topology>
    </subcellularLocation>
</comment>
<comment type="pathway">
    <text evidence="9">Protein modification; lipoprotein biosynthesis (signal peptide cleavage).</text>
</comment>
<comment type="similarity">
    <text evidence="1 9 10">Belongs to the peptidase A8 family.</text>
</comment>
<dbReference type="AlphaFoldDB" id="A0A2V2LHH0"/>
<dbReference type="UniPathway" id="UPA00665"/>
<evidence type="ECO:0000256" key="1">
    <source>
        <dbReference type="ARBA" id="ARBA00006139"/>
    </source>
</evidence>
<evidence type="ECO:0000256" key="3">
    <source>
        <dbReference type="ARBA" id="ARBA00022670"/>
    </source>
</evidence>
<dbReference type="PANTHER" id="PTHR33695">
    <property type="entry name" value="LIPOPROTEIN SIGNAL PEPTIDASE"/>
    <property type="match status" value="1"/>
</dbReference>
<keyword evidence="4 9" id="KW-0812">Transmembrane</keyword>
<name>A0A2V2LHH0_9RHOB</name>
<comment type="caution">
    <text evidence="11">The sequence shown here is derived from an EMBL/GenBank/DDBJ whole genome shotgun (WGS) entry which is preliminary data.</text>
</comment>
<dbReference type="EC" id="3.4.23.36" evidence="9"/>
<dbReference type="HAMAP" id="MF_00161">
    <property type="entry name" value="LspA"/>
    <property type="match status" value="1"/>
</dbReference>
<gene>
    <name evidence="9 11" type="primary">lspA</name>
    <name evidence="11" type="ORF">DKT77_14610</name>
</gene>
<evidence type="ECO:0000256" key="7">
    <source>
        <dbReference type="ARBA" id="ARBA00022989"/>
    </source>
</evidence>
<evidence type="ECO:0000256" key="8">
    <source>
        <dbReference type="ARBA" id="ARBA00023136"/>
    </source>
</evidence>
<sequence>MRRGWRWCSPACATSGTDPVRAFALAALVMFALDQGSKWAVVHWLGLKHRLAIDVLPPLLNFRMGWNDGINFGLLSGHPAAARWLLIALALAICAWVTWFARRDGRPRMMIAAGVLVGGALGNVADRLVYGAVADFLNMSCCGITNPFAFNIADIGVFAGAIALVLWSDPEKTR</sequence>
<keyword evidence="6 9" id="KW-0378">Hydrolase</keyword>
<evidence type="ECO:0000256" key="10">
    <source>
        <dbReference type="RuleBase" id="RU004181"/>
    </source>
</evidence>
<keyword evidence="8 9" id="KW-0472">Membrane</keyword>
<dbReference type="GO" id="GO:0004190">
    <property type="term" value="F:aspartic-type endopeptidase activity"/>
    <property type="evidence" value="ECO:0007669"/>
    <property type="project" value="UniProtKB-UniRule"/>
</dbReference>
<comment type="catalytic activity">
    <reaction evidence="9">
        <text>Release of signal peptides from bacterial membrane prolipoproteins. Hydrolyzes -Xaa-Yaa-Zaa-|-(S,diacylglyceryl)Cys-, in which Xaa is hydrophobic (preferably Leu), and Yaa (Ala or Ser) and Zaa (Gly or Ala) have small, neutral side chains.</text>
        <dbReference type="EC" id="3.4.23.36"/>
    </reaction>
</comment>
<keyword evidence="2 9" id="KW-1003">Cell membrane</keyword>
<evidence type="ECO:0000256" key="4">
    <source>
        <dbReference type="ARBA" id="ARBA00022692"/>
    </source>
</evidence>
<evidence type="ECO:0000256" key="6">
    <source>
        <dbReference type="ARBA" id="ARBA00022801"/>
    </source>
</evidence>
<evidence type="ECO:0000256" key="5">
    <source>
        <dbReference type="ARBA" id="ARBA00022750"/>
    </source>
</evidence>
<dbReference type="GO" id="GO:0005886">
    <property type="term" value="C:plasma membrane"/>
    <property type="evidence" value="ECO:0007669"/>
    <property type="project" value="UniProtKB-SubCell"/>
</dbReference>
<keyword evidence="5 9" id="KW-0064">Aspartyl protease</keyword>
<reference evidence="11 12" key="1">
    <citation type="submission" date="2018-05" db="EMBL/GenBank/DDBJ databases">
        <title>Rhodobacteraceae gen. nov., sp. nov. isolated from sea water.</title>
        <authorList>
            <person name="Ren Y."/>
        </authorList>
    </citation>
    <scope>NUCLEOTIDE SEQUENCE [LARGE SCALE GENOMIC DNA]</scope>
    <source>
        <strain evidence="11 12">TG-679</strain>
    </source>
</reference>
<dbReference type="Pfam" id="PF01252">
    <property type="entry name" value="Peptidase_A8"/>
    <property type="match status" value="1"/>
</dbReference>
<feature type="transmembrane region" description="Helical" evidence="9">
    <location>
        <begin position="111"/>
        <end position="133"/>
    </location>
</feature>
<keyword evidence="3 9" id="KW-0645">Protease</keyword>
<feature type="transmembrane region" description="Helical" evidence="9">
    <location>
        <begin position="81"/>
        <end position="99"/>
    </location>
</feature>
<feature type="active site" evidence="9">
    <location>
        <position position="154"/>
    </location>
</feature>
<comment type="function">
    <text evidence="9">This protein specifically catalyzes the removal of signal peptides from prolipoproteins.</text>
</comment>
<dbReference type="PANTHER" id="PTHR33695:SF1">
    <property type="entry name" value="LIPOPROTEIN SIGNAL PEPTIDASE"/>
    <property type="match status" value="1"/>
</dbReference>
<dbReference type="InterPro" id="IPR001872">
    <property type="entry name" value="Peptidase_A8"/>
</dbReference>
<evidence type="ECO:0000313" key="11">
    <source>
        <dbReference type="EMBL" id="PWR01829.1"/>
    </source>
</evidence>
<keyword evidence="7 9" id="KW-1133">Transmembrane helix</keyword>
<dbReference type="PRINTS" id="PR00781">
    <property type="entry name" value="LIPOSIGPTASE"/>
</dbReference>
<feature type="transmembrane region" description="Helical" evidence="9">
    <location>
        <begin position="148"/>
        <end position="167"/>
    </location>
</feature>
<accession>A0A2V2LHH0</accession>
<dbReference type="GO" id="GO:0006508">
    <property type="term" value="P:proteolysis"/>
    <property type="evidence" value="ECO:0007669"/>
    <property type="project" value="UniProtKB-KW"/>
</dbReference>